<dbReference type="InterPro" id="IPR002156">
    <property type="entry name" value="RNaseH_domain"/>
</dbReference>
<protein>
    <submittedName>
        <fullName evidence="3">Reverse transcriptase</fullName>
    </submittedName>
</protein>
<sequence>MGSEEDGGMDFRSLAKFNVALLAKQGWCFMNNPDSLVTRVYKAKYFSNSTFINSSLGSNSSFTWKSIWASKGVLMDGLCWKVGSGTEISVLNDVWAPYLHSSRLISYVNNLNDFKVAELIDQSSRKWKHEVLESTFPNFIVQKIQHIPLAKEPNDDVMAWSGEPLGEFTVRSAYKLLQHTEWDPTAYALQTVYKNFYKKLWSLNLPSKIKITTWKISWNYLPTRVNMHHRRLLNTQICPSCGRGAEDLSHLYRECLVSLEIWKQLSLLDFFQTSKMRSVHERTQRSVEEIVKFIRDYILELDATEKAIIPKKVQKEVKCWKPHLEQFVKLNFDAAFDSFLGRATVGVVARDGEGSVLLSLSLIHKKVSSAFATEALACSVAVRTGVDMRWRKIIIEGDALIVIKKCRKQMGDRSMIGAIIHDIQQLQTGFEKCSFIAYTKRIKQPSPYFGYKNFKIIERILPGR</sequence>
<accession>A0A5B6V7U6</accession>
<feature type="domain" description="RNase H type-1" evidence="1">
    <location>
        <begin position="331"/>
        <end position="435"/>
    </location>
</feature>
<proteinExistence type="predicted"/>
<evidence type="ECO:0000259" key="2">
    <source>
        <dbReference type="Pfam" id="PF13966"/>
    </source>
</evidence>
<dbReference type="GO" id="GO:0003964">
    <property type="term" value="F:RNA-directed DNA polymerase activity"/>
    <property type="evidence" value="ECO:0007669"/>
    <property type="project" value="UniProtKB-KW"/>
</dbReference>
<feature type="domain" description="Reverse transcriptase zinc-binding" evidence="2">
    <location>
        <begin position="168"/>
        <end position="262"/>
    </location>
</feature>
<organism evidence="3 4">
    <name type="scientific">Gossypium australe</name>
    <dbReference type="NCBI Taxonomy" id="47621"/>
    <lineage>
        <taxon>Eukaryota</taxon>
        <taxon>Viridiplantae</taxon>
        <taxon>Streptophyta</taxon>
        <taxon>Embryophyta</taxon>
        <taxon>Tracheophyta</taxon>
        <taxon>Spermatophyta</taxon>
        <taxon>Magnoliopsida</taxon>
        <taxon>eudicotyledons</taxon>
        <taxon>Gunneridae</taxon>
        <taxon>Pentapetalae</taxon>
        <taxon>rosids</taxon>
        <taxon>malvids</taxon>
        <taxon>Malvales</taxon>
        <taxon>Malvaceae</taxon>
        <taxon>Malvoideae</taxon>
        <taxon>Gossypium</taxon>
    </lineage>
</organism>
<comment type="caution">
    <text evidence="3">The sequence shown here is derived from an EMBL/GenBank/DDBJ whole genome shotgun (WGS) entry which is preliminary data.</text>
</comment>
<dbReference type="EMBL" id="SMMG02000007">
    <property type="protein sequence ID" value="KAA3465096.1"/>
    <property type="molecule type" value="Genomic_DNA"/>
</dbReference>
<dbReference type="InterPro" id="IPR036397">
    <property type="entry name" value="RNaseH_sf"/>
</dbReference>
<dbReference type="InterPro" id="IPR026960">
    <property type="entry name" value="RVT-Znf"/>
</dbReference>
<keyword evidence="4" id="KW-1185">Reference proteome</keyword>
<keyword evidence="3" id="KW-0808">Transferase</keyword>
<gene>
    <name evidence="3" type="ORF">EPI10_000298</name>
</gene>
<dbReference type="GO" id="GO:0003676">
    <property type="term" value="F:nucleic acid binding"/>
    <property type="evidence" value="ECO:0007669"/>
    <property type="project" value="InterPro"/>
</dbReference>
<dbReference type="AlphaFoldDB" id="A0A5B6V7U6"/>
<dbReference type="Proteomes" id="UP000325315">
    <property type="component" value="Unassembled WGS sequence"/>
</dbReference>
<dbReference type="OrthoDB" id="998819at2759"/>
<keyword evidence="3" id="KW-0548">Nucleotidyltransferase</keyword>
<dbReference type="Gene3D" id="3.30.420.10">
    <property type="entry name" value="Ribonuclease H-like superfamily/Ribonuclease H"/>
    <property type="match status" value="1"/>
</dbReference>
<dbReference type="InterPro" id="IPR044730">
    <property type="entry name" value="RNase_H-like_dom_plant"/>
</dbReference>
<name>A0A5B6V7U6_9ROSI</name>
<evidence type="ECO:0000259" key="1">
    <source>
        <dbReference type="Pfam" id="PF13456"/>
    </source>
</evidence>
<evidence type="ECO:0000313" key="3">
    <source>
        <dbReference type="EMBL" id="KAA3465096.1"/>
    </source>
</evidence>
<dbReference type="Pfam" id="PF13456">
    <property type="entry name" value="RVT_3"/>
    <property type="match status" value="1"/>
</dbReference>
<dbReference type="GO" id="GO:0004523">
    <property type="term" value="F:RNA-DNA hybrid ribonuclease activity"/>
    <property type="evidence" value="ECO:0007669"/>
    <property type="project" value="InterPro"/>
</dbReference>
<dbReference type="PANTHER" id="PTHR47074">
    <property type="entry name" value="BNAC02G40300D PROTEIN"/>
    <property type="match status" value="1"/>
</dbReference>
<reference evidence="4" key="1">
    <citation type="journal article" date="2019" name="Plant Biotechnol. J.">
        <title>Genome sequencing of the Australian wild diploid species Gossypium australe highlights disease resistance and delayed gland morphogenesis.</title>
        <authorList>
            <person name="Cai Y."/>
            <person name="Cai X."/>
            <person name="Wang Q."/>
            <person name="Wang P."/>
            <person name="Zhang Y."/>
            <person name="Cai C."/>
            <person name="Xu Y."/>
            <person name="Wang K."/>
            <person name="Zhou Z."/>
            <person name="Wang C."/>
            <person name="Geng S."/>
            <person name="Li B."/>
            <person name="Dong Q."/>
            <person name="Hou Y."/>
            <person name="Wang H."/>
            <person name="Ai P."/>
            <person name="Liu Z."/>
            <person name="Yi F."/>
            <person name="Sun M."/>
            <person name="An G."/>
            <person name="Cheng J."/>
            <person name="Zhang Y."/>
            <person name="Shi Q."/>
            <person name="Xie Y."/>
            <person name="Shi X."/>
            <person name="Chang Y."/>
            <person name="Huang F."/>
            <person name="Chen Y."/>
            <person name="Hong S."/>
            <person name="Mi L."/>
            <person name="Sun Q."/>
            <person name="Zhang L."/>
            <person name="Zhou B."/>
            <person name="Peng R."/>
            <person name="Zhang X."/>
            <person name="Liu F."/>
        </authorList>
    </citation>
    <scope>NUCLEOTIDE SEQUENCE [LARGE SCALE GENOMIC DNA]</scope>
    <source>
        <strain evidence="4">cv. PA1801</strain>
    </source>
</reference>
<dbReference type="Pfam" id="PF13966">
    <property type="entry name" value="zf-RVT"/>
    <property type="match status" value="1"/>
</dbReference>
<keyword evidence="3" id="KW-0695">RNA-directed DNA polymerase</keyword>
<dbReference type="PANTHER" id="PTHR47074:SF61">
    <property type="entry name" value="RNASE H TYPE-1 DOMAIN-CONTAINING PROTEIN"/>
    <property type="match status" value="1"/>
</dbReference>
<dbReference type="InterPro" id="IPR052929">
    <property type="entry name" value="RNase_H-like_EbsB-rel"/>
</dbReference>
<dbReference type="CDD" id="cd06222">
    <property type="entry name" value="RNase_H_like"/>
    <property type="match status" value="1"/>
</dbReference>
<evidence type="ECO:0000313" key="4">
    <source>
        <dbReference type="Proteomes" id="UP000325315"/>
    </source>
</evidence>